<evidence type="ECO:0000256" key="9">
    <source>
        <dbReference type="SAM" id="MobiDB-lite"/>
    </source>
</evidence>
<dbReference type="SMART" id="SM00906">
    <property type="entry name" value="Fungal_trans"/>
    <property type="match status" value="1"/>
</dbReference>
<sequence>MDQAIDSPTGSSSPTPTAAATKRKHRPGLHRTQIACQRCRARKNKIVTLKQENDQLRSELLLLRQSGSSTPLSQDALPQDPPQNVISESDLASNIARLSLEGSSEKKYVGESSGVHFGNIVQALLPLTDYKRAPSSGRFPLRVERASSGNSPAINEGGIFQPKMLPPLEMCNILQETYFEHRWASFPLLHRPTFKEKHFSHVMQHGMGANHASLFLVYMVFAIAAIDLQRQKKELNGAHLEFFNTATSMYLPGLMAEDNLETIQGLLLMTIFAINEPQSINAWMVNGVAIRFAIDLGLHRKSSCPTRSLLRSEMKKRIFWSAYLLDRNISVALGRPFSIQDREINVDLPMQLTDQQLLEDSAPQETFGPTIYDTSTFRHIIRLRQIHSKILRKFYPVNASEQDGTTIQDSRDQIRAELEQWMMTSPRYMSPTTATFQSFEWFTIAYNHALILLYRPSPVCPQPNLQALQICADSSINMITGYLALYSKNKITYTWIALHSVFMASVTMLYTLVAPEIRRSTTRSVVKSNINSCLSLFEDMGKLWPAAASRSYNVIERLGRTTLNLFGDNVVLTNGERETQRLSGNRFGEIDQEYMEWFGIKDHIGSISDEFPDAVPRINVPTAAEHPMTSQPLLQNQAFDGIMGMEGLFDLGFDMSLPLMTDMCGVEDPFDQSYSI</sequence>
<name>A0A1L7WHU8_9HELO</name>
<keyword evidence="3" id="KW-0862">Zinc</keyword>
<evidence type="ECO:0000256" key="3">
    <source>
        <dbReference type="ARBA" id="ARBA00022833"/>
    </source>
</evidence>
<dbReference type="GO" id="GO:0008270">
    <property type="term" value="F:zinc ion binding"/>
    <property type="evidence" value="ECO:0007669"/>
    <property type="project" value="InterPro"/>
</dbReference>
<evidence type="ECO:0000256" key="10">
    <source>
        <dbReference type="SAM" id="Phobius"/>
    </source>
</evidence>
<evidence type="ECO:0000256" key="4">
    <source>
        <dbReference type="ARBA" id="ARBA00023015"/>
    </source>
</evidence>
<dbReference type="Proteomes" id="UP000184330">
    <property type="component" value="Unassembled WGS sequence"/>
</dbReference>
<dbReference type="PANTHER" id="PTHR47782:SF12">
    <property type="entry name" value="ZN(II)2CYS6 TRANSCRIPTION FACTOR (EUROFUNG)"/>
    <property type="match status" value="1"/>
</dbReference>
<dbReference type="InterPro" id="IPR007219">
    <property type="entry name" value="XnlR_reg_dom"/>
</dbReference>
<keyword evidence="10" id="KW-0472">Membrane</keyword>
<gene>
    <name evidence="12" type="ORF">PAC_02215</name>
</gene>
<evidence type="ECO:0000256" key="1">
    <source>
        <dbReference type="ARBA" id="ARBA00004123"/>
    </source>
</evidence>
<evidence type="ECO:0000256" key="7">
    <source>
        <dbReference type="ARBA" id="ARBA00023242"/>
    </source>
</evidence>
<keyword evidence="8" id="KW-0175">Coiled coil</keyword>
<keyword evidence="10" id="KW-1133">Transmembrane helix</keyword>
<feature type="compositionally biased region" description="Low complexity" evidence="9">
    <location>
        <begin position="7"/>
        <end position="20"/>
    </location>
</feature>
<accession>A0A1L7WHU8</accession>
<evidence type="ECO:0000256" key="2">
    <source>
        <dbReference type="ARBA" id="ARBA00022723"/>
    </source>
</evidence>
<dbReference type="GO" id="GO:0045944">
    <property type="term" value="P:positive regulation of transcription by RNA polymerase II"/>
    <property type="evidence" value="ECO:0007669"/>
    <property type="project" value="TreeGrafter"/>
</dbReference>
<dbReference type="AlphaFoldDB" id="A0A1L7WHU8"/>
<feature type="coiled-coil region" evidence="8">
    <location>
        <begin position="39"/>
        <end position="66"/>
    </location>
</feature>
<comment type="subcellular location">
    <subcellularLocation>
        <location evidence="1">Nucleus</location>
    </subcellularLocation>
</comment>
<keyword evidence="2" id="KW-0479">Metal-binding</keyword>
<evidence type="ECO:0000256" key="5">
    <source>
        <dbReference type="ARBA" id="ARBA00023125"/>
    </source>
</evidence>
<feature type="region of interest" description="Disordered" evidence="9">
    <location>
        <begin position="1"/>
        <end position="31"/>
    </location>
</feature>
<dbReference type="OrthoDB" id="2399539at2759"/>
<dbReference type="CDD" id="cd12148">
    <property type="entry name" value="fungal_TF_MHR"/>
    <property type="match status" value="1"/>
</dbReference>
<dbReference type="PANTHER" id="PTHR47782">
    <property type="entry name" value="ZN(II)2CYS6 TRANSCRIPTION FACTOR (EUROFUNG)-RELATED"/>
    <property type="match status" value="1"/>
</dbReference>
<feature type="transmembrane region" description="Helical" evidence="10">
    <location>
        <begin position="493"/>
        <end position="513"/>
    </location>
</feature>
<keyword evidence="7" id="KW-0539">Nucleus</keyword>
<keyword evidence="5" id="KW-0238">DNA-binding</keyword>
<evidence type="ECO:0000259" key="11">
    <source>
        <dbReference type="SMART" id="SM00906"/>
    </source>
</evidence>
<keyword evidence="13" id="KW-1185">Reference proteome</keyword>
<dbReference type="Pfam" id="PF04082">
    <property type="entry name" value="Fungal_trans"/>
    <property type="match status" value="1"/>
</dbReference>
<proteinExistence type="predicted"/>
<evidence type="ECO:0000313" key="13">
    <source>
        <dbReference type="Proteomes" id="UP000184330"/>
    </source>
</evidence>
<dbReference type="InterPro" id="IPR052202">
    <property type="entry name" value="Yeast_MetPath_Reg"/>
</dbReference>
<evidence type="ECO:0000256" key="6">
    <source>
        <dbReference type="ARBA" id="ARBA00023163"/>
    </source>
</evidence>
<evidence type="ECO:0000313" key="12">
    <source>
        <dbReference type="EMBL" id="CZR52338.1"/>
    </source>
</evidence>
<protein>
    <recommendedName>
        <fullName evidence="11">Xylanolytic transcriptional activator regulatory domain-containing protein</fullName>
    </recommendedName>
</protein>
<organism evidence="12 13">
    <name type="scientific">Phialocephala subalpina</name>
    <dbReference type="NCBI Taxonomy" id="576137"/>
    <lineage>
        <taxon>Eukaryota</taxon>
        <taxon>Fungi</taxon>
        <taxon>Dikarya</taxon>
        <taxon>Ascomycota</taxon>
        <taxon>Pezizomycotina</taxon>
        <taxon>Leotiomycetes</taxon>
        <taxon>Helotiales</taxon>
        <taxon>Mollisiaceae</taxon>
        <taxon>Phialocephala</taxon>
        <taxon>Phialocephala fortinii species complex</taxon>
    </lineage>
</organism>
<keyword evidence="4" id="KW-0805">Transcription regulation</keyword>
<dbReference type="GO" id="GO:0005634">
    <property type="term" value="C:nucleus"/>
    <property type="evidence" value="ECO:0007669"/>
    <property type="project" value="UniProtKB-SubCell"/>
</dbReference>
<dbReference type="GO" id="GO:0000981">
    <property type="term" value="F:DNA-binding transcription factor activity, RNA polymerase II-specific"/>
    <property type="evidence" value="ECO:0007669"/>
    <property type="project" value="TreeGrafter"/>
</dbReference>
<reference evidence="12 13" key="1">
    <citation type="submission" date="2016-03" db="EMBL/GenBank/DDBJ databases">
        <authorList>
            <person name="Ploux O."/>
        </authorList>
    </citation>
    <scope>NUCLEOTIDE SEQUENCE [LARGE SCALE GENOMIC DNA]</scope>
    <source>
        <strain evidence="12 13">UAMH 11012</strain>
    </source>
</reference>
<dbReference type="GO" id="GO:0043565">
    <property type="term" value="F:sequence-specific DNA binding"/>
    <property type="evidence" value="ECO:0007669"/>
    <property type="project" value="TreeGrafter"/>
</dbReference>
<dbReference type="GO" id="GO:0006351">
    <property type="term" value="P:DNA-templated transcription"/>
    <property type="evidence" value="ECO:0007669"/>
    <property type="project" value="InterPro"/>
</dbReference>
<dbReference type="EMBL" id="FJOG01000002">
    <property type="protein sequence ID" value="CZR52338.1"/>
    <property type="molecule type" value="Genomic_DNA"/>
</dbReference>
<keyword evidence="6" id="KW-0804">Transcription</keyword>
<keyword evidence="10" id="KW-0812">Transmembrane</keyword>
<dbReference type="CDD" id="cd14686">
    <property type="entry name" value="bZIP"/>
    <property type="match status" value="1"/>
</dbReference>
<evidence type="ECO:0000256" key="8">
    <source>
        <dbReference type="SAM" id="Coils"/>
    </source>
</evidence>
<feature type="domain" description="Xylanolytic transcriptional activator regulatory" evidence="11">
    <location>
        <begin position="282"/>
        <end position="355"/>
    </location>
</feature>